<dbReference type="Pfam" id="PF00691">
    <property type="entry name" value="OmpA"/>
    <property type="match status" value="1"/>
</dbReference>
<feature type="chain" id="PRO_5012465490" evidence="5">
    <location>
        <begin position="28"/>
        <end position="255"/>
    </location>
</feature>
<evidence type="ECO:0000313" key="8">
    <source>
        <dbReference type="Proteomes" id="UP000243463"/>
    </source>
</evidence>
<dbReference type="AlphaFoldDB" id="A0A217EHZ4"/>
<dbReference type="SUPFAM" id="SSF103088">
    <property type="entry name" value="OmpA-like"/>
    <property type="match status" value="1"/>
</dbReference>
<dbReference type="InterPro" id="IPR006664">
    <property type="entry name" value="OMP_bac"/>
</dbReference>
<name>A0A217EHZ4_9GAMM</name>
<evidence type="ECO:0000256" key="1">
    <source>
        <dbReference type="ARBA" id="ARBA00004442"/>
    </source>
</evidence>
<accession>A0A217EHZ4</accession>
<keyword evidence="8" id="KW-1185">Reference proteome</keyword>
<evidence type="ECO:0000259" key="6">
    <source>
        <dbReference type="PROSITE" id="PS51123"/>
    </source>
</evidence>
<evidence type="ECO:0000256" key="5">
    <source>
        <dbReference type="SAM" id="SignalP"/>
    </source>
</evidence>
<evidence type="ECO:0000256" key="4">
    <source>
        <dbReference type="PROSITE-ProRule" id="PRU00473"/>
    </source>
</evidence>
<evidence type="ECO:0000256" key="3">
    <source>
        <dbReference type="ARBA" id="ARBA00023237"/>
    </source>
</evidence>
<proteinExistence type="predicted"/>
<reference evidence="8" key="1">
    <citation type="submission" date="2017-06" db="EMBL/GenBank/DDBJ databases">
        <authorList>
            <person name="Varghese N."/>
            <person name="Submissions S."/>
        </authorList>
    </citation>
    <scope>NUCLEOTIDE SEQUENCE [LARGE SCALE GENOMIC DNA]</scope>
    <source>
        <strain evidence="8">ANC 5114</strain>
    </source>
</reference>
<dbReference type="PANTHER" id="PTHR30329">
    <property type="entry name" value="STATOR ELEMENT OF FLAGELLAR MOTOR COMPLEX"/>
    <property type="match status" value="1"/>
</dbReference>
<dbReference type="Gene3D" id="3.30.1330.60">
    <property type="entry name" value="OmpA-like domain"/>
    <property type="match status" value="1"/>
</dbReference>
<dbReference type="CDD" id="cd07185">
    <property type="entry name" value="OmpA_C-like"/>
    <property type="match status" value="1"/>
</dbReference>
<protein>
    <submittedName>
        <fullName evidence="7">OmpA-OmpF porin, OOP family</fullName>
    </submittedName>
</protein>
<dbReference type="PANTHER" id="PTHR30329:SF21">
    <property type="entry name" value="LIPOPROTEIN YIAD-RELATED"/>
    <property type="match status" value="1"/>
</dbReference>
<dbReference type="EMBL" id="FZLN01000004">
    <property type="protein sequence ID" value="SNQ29977.1"/>
    <property type="molecule type" value="Genomic_DNA"/>
</dbReference>
<dbReference type="InterPro" id="IPR050330">
    <property type="entry name" value="Bact_OuterMem_StrucFunc"/>
</dbReference>
<feature type="signal peptide" evidence="5">
    <location>
        <begin position="1"/>
        <end position="27"/>
    </location>
</feature>
<keyword evidence="2 4" id="KW-0472">Membrane</keyword>
<feature type="domain" description="OmpA-like" evidence="6">
    <location>
        <begin position="141"/>
        <end position="255"/>
    </location>
</feature>
<keyword evidence="3" id="KW-0998">Cell outer membrane</keyword>
<evidence type="ECO:0000256" key="2">
    <source>
        <dbReference type="ARBA" id="ARBA00023136"/>
    </source>
</evidence>
<dbReference type="PRINTS" id="PR01021">
    <property type="entry name" value="OMPADOMAIN"/>
</dbReference>
<evidence type="ECO:0000313" key="7">
    <source>
        <dbReference type="EMBL" id="SNQ29977.1"/>
    </source>
</evidence>
<gene>
    <name evidence="7" type="ORF">SAMN05444584_1956</name>
</gene>
<dbReference type="InterPro" id="IPR006665">
    <property type="entry name" value="OmpA-like"/>
</dbReference>
<dbReference type="GO" id="GO:0009279">
    <property type="term" value="C:cell outer membrane"/>
    <property type="evidence" value="ECO:0007669"/>
    <property type="project" value="UniProtKB-SubCell"/>
</dbReference>
<keyword evidence="5" id="KW-0732">Signal</keyword>
<organism evidence="7 8">
    <name type="scientific">Acinetobacter apis</name>
    <dbReference type="NCBI Taxonomy" id="1229165"/>
    <lineage>
        <taxon>Bacteria</taxon>
        <taxon>Pseudomonadati</taxon>
        <taxon>Pseudomonadota</taxon>
        <taxon>Gammaproteobacteria</taxon>
        <taxon>Moraxellales</taxon>
        <taxon>Moraxellaceae</taxon>
        <taxon>Acinetobacter</taxon>
    </lineage>
</organism>
<dbReference type="PROSITE" id="PS51123">
    <property type="entry name" value="OMPA_2"/>
    <property type="match status" value="1"/>
</dbReference>
<dbReference type="Gene3D" id="3.40.1520.20">
    <property type="match status" value="1"/>
</dbReference>
<comment type="subcellular location">
    <subcellularLocation>
        <location evidence="1">Cell outer membrane</location>
    </subcellularLocation>
</comment>
<dbReference type="PRINTS" id="PR01023">
    <property type="entry name" value="NAFLGMOTY"/>
</dbReference>
<sequence>MMRYKNLPHIRFGMLSMLMMLSVYANAAPIIVEGAVPTDADKQVILSKLRSVYGPNQVVDKIQVKPVAAPADWTQSVTEFVTPNLKKVTQGRLAVHGTQVELSGKVLNPNDLQATKDGLQASAHAPYQINSNLTVSQNEQKIVDDALKKRIVEFKSGSAILTTEGQKVLDEMVIALNKVQGKNVKITGYTDSSGDAQKNLRLSQERAEAVKSYLVEKKITPERLMTQGLGAQNPVADNATLDGRRKNRRIEFEVL</sequence>
<dbReference type="Proteomes" id="UP000243463">
    <property type="component" value="Unassembled WGS sequence"/>
</dbReference>
<dbReference type="InterPro" id="IPR036737">
    <property type="entry name" value="OmpA-like_sf"/>
</dbReference>